<keyword evidence="4" id="KW-0067">ATP-binding</keyword>
<dbReference type="InterPro" id="IPR051261">
    <property type="entry name" value="NLR"/>
</dbReference>
<dbReference type="PANTHER" id="PTHR24106">
    <property type="entry name" value="NACHT, LRR AND CARD DOMAINS-CONTAINING"/>
    <property type="match status" value="1"/>
</dbReference>
<dbReference type="SMART" id="SM00367">
    <property type="entry name" value="LRR_CC"/>
    <property type="match status" value="4"/>
</dbReference>
<keyword evidence="1" id="KW-0433">Leucine-rich repeat</keyword>
<protein>
    <recommendedName>
        <fullName evidence="6">NACHT domain-containing protein</fullName>
    </recommendedName>
</protein>
<dbReference type="Gene3D" id="3.40.50.300">
    <property type="entry name" value="P-loop containing nucleotide triphosphate hydrolases"/>
    <property type="match status" value="1"/>
</dbReference>
<dbReference type="PRINTS" id="PR00364">
    <property type="entry name" value="DISEASERSIST"/>
</dbReference>
<reference evidence="7 8" key="1">
    <citation type="submission" date="2024-02" db="EMBL/GenBank/DDBJ databases">
        <authorList>
            <person name="Daric V."/>
            <person name="Darras S."/>
        </authorList>
    </citation>
    <scope>NUCLEOTIDE SEQUENCE [LARGE SCALE GENOMIC DNA]</scope>
</reference>
<evidence type="ECO:0000256" key="5">
    <source>
        <dbReference type="SAM" id="MobiDB-lite"/>
    </source>
</evidence>
<organism evidence="7 8">
    <name type="scientific">Clavelina lepadiformis</name>
    <name type="common">Light-bulb sea squirt</name>
    <name type="synonym">Ascidia lepadiformis</name>
    <dbReference type="NCBI Taxonomy" id="159417"/>
    <lineage>
        <taxon>Eukaryota</taxon>
        <taxon>Metazoa</taxon>
        <taxon>Chordata</taxon>
        <taxon>Tunicata</taxon>
        <taxon>Ascidiacea</taxon>
        <taxon>Aplousobranchia</taxon>
        <taxon>Clavelinidae</taxon>
        <taxon>Clavelina</taxon>
    </lineage>
</organism>
<evidence type="ECO:0000256" key="2">
    <source>
        <dbReference type="ARBA" id="ARBA00022737"/>
    </source>
</evidence>
<keyword evidence="8" id="KW-1185">Reference proteome</keyword>
<keyword evidence="3" id="KW-0547">Nucleotide-binding</keyword>
<comment type="caution">
    <text evidence="7">The sequence shown here is derived from an EMBL/GenBank/DDBJ whole genome shotgun (WGS) entry which is preliminary data.</text>
</comment>
<evidence type="ECO:0000256" key="4">
    <source>
        <dbReference type="ARBA" id="ARBA00022840"/>
    </source>
</evidence>
<dbReference type="SUPFAM" id="SSF52047">
    <property type="entry name" value="RNI-like"/>
    <property type="match status" value="2"/>
</dbReference>
<evidence type="ECO:0000256" key="3">
    <source>
        <dbReference type="ARBA" id="ARBA00022741"/>
    </source>
</evidence>
<sequence>MELSSENNSSSITRHGFEGTHSHNNENEDPINIHKSSVHIGDTNVDQSQHSTQYHVQNDRSCKIDLRSMNYTDDRTMHYHDNRATHYHMELNSSSYETVPENSTNHSVQRNDSEELFHRLEDVLMNSAKLVAYRSMEWPIDFDGDVEAVPLEITPYPPHPASAGDLEHFHRRKTAHPCDYASLNPKQIFSAAKQSAQQEAYRKFRNETDQGNFICTHGNVVGVIGQAGIGKTTLTKLLTKAILEGDLDIQAQYIFHIAFRNVDFTVEFNLLELLLMSSLCEWEHDDESDFKILHHLNQCENLVLIFDGFDEAAINHPKRLAPNVSLTRRSTAETLIKNILSGRLLPRAKKLVTSRPRQLYELHPCYIPRFLVSILGLTEASQKKLCLKICGDVSSQVMQYLDANPDVNAHCYVPVNCILTMHCIYSNIQDGEGSSLKSITSVMTYALDGFVRSEHMHGHESEVAKLADLAWNGFKQQKIIFSEADLAEVDISSKTLHSFLNTFVDSHVGLKILEGDKESYFSHLIWQEFFVAVKMIYFMVPTELQLWFHKFGESRFEVVSKFAYGICAKETSKRLRKIFPLVSESHLTNRKEMLKEFLLECTPVSFENMATRYLRVCGWLKEANLTDFNHAVSHAMPSTICLSCDLLPSDAVNLHYHFCSTRVQWFLKLELSRCSGGSLYRLFREIAATIQRHNVKIMLVSLSSLSISEQDIEALCRCLPIISRLSLSKTVVASQQIVNLAQSIRSLERPLEMLLLRNIELDDETARDFALSVRNIRKLKMHGVELSSVGMEYLSNAITLLSEPLDYLEISNKTFHCDETLCLTKCLQNVKSFSLNKWKMSPNEFRVLTEEINAFTRPLEKIQLVDPLFGNGIDIALSKCIHKIRNIFLHNCNVTGTGMEFLSGAIRILSYPLVTLELKGNNFGERGTSSLSSCIHNILKLSIRDCGLSEQAIVPLSTAIAALEQPMKYLDLSLNKLGDFGAVCLSKCIHKLKILNLSRCEITEVGVEALSKAVQKVSTPLHEMNLSENMFGDAGALLLSPCLLNLKRLDVSNCAIKEVGMGAISNTITNLSHPMEYLNASFNNELGDGGIAALSQCLHKLRKLHICHCNITSAGIKLLSEAMMIGSAQPMEVLRVDRNGFGNEGALALAHCLHKFKRIDVRYCSINVDGQVALSVAIRRLSQSERPVISGLYIQ</sequence>
<gene>
    <name evidence="7" type="ORF">CVLEPA_LOCUS21567</name>
</gene>
<dbReference type="EMBL" id="CAWYQH010000108">
    <property type="protein sequence ID" value="CAK8689583.1"/>
    <property type="molecule type" value="Genomic_DNA"/>
</dbReference>
<dbReference type="SMART" id="SM00368">
    <property type="entry name" value="LRR_RI"/>
    <property type="match status" value="8"/>
</dbReference>
<feature type="domain" description="NACHT" evidence="6">
    <location>
        <begin position="219"/>
        <end position="356"/>
    </location>
</feature>
<proteinExistence type="predicted"/>
<dbReference type="Proteomes" id="UP001642483">
    <property type="component" value="Unassembled WGS sequence"/>
</dbReference>
<dbReference type="InterPro" id="IPR027417">
    <property type="entry name" value="P-loop_NTPase"/>
</dbReference>
<accession>A0ABP0GF56</accession>
<feature type="compositionally biased region" description="Basic and acidic residues" evidence="5">
    <location>
        <begin position="15"/>
        <end position="26"/>
    </location>
</feature>
<feature type="region of interest" description="Disordered" evidence="5">
    <location>
        <begin position="1"/>
        <end position="32"/>
    </location>
</feature>
<keyword evidence="2" id="KW-0677">Repeat</keyword>
<dbReference type="Pfam" id="PF05729">
    <property type="entry name" value="NACHT"/>
    <property type="match status" value="1"/>
</dbReference>
<dbReference type="PROSITE" id="PS50837">
    <property type="entry name" value="NACHT"/>
    <property type="match status" value="1"/>
</dbReference>
<feature type="compositionally biased region" description="Polar residues" evidence="5">
    <location>
        <begin position="1"/>
        <end position="13"/>
    </location>
</feature>
<dbReference type="InterPro" id="IPR007111">
    <property type="entry name" value="NACHT_NTPase"/>
</dbReference>
<dbReference type="Pfam" id="PF13516">
    <property type="entry name" value="LRR_6"/>
    <property type="match status" value="4"/>
</dbReference>
<dbReference type="Gene3D" id="3.80.10.10">
    <property type="entry name" value="Ribonuclease Inhibitor"/>
    <property type="match status" value="2"/>
</dbReference>
<evidence type="ECO:0000256" key="1">
    <source>
        <dbReference type="ARBA" id="ARBA00022614"/>
    </source>
</evidence>
<dbReference type="SUPFAM" id="SSF52540">
    <property type="entry name" value="P-loop containing nucleoside triphosphate hydrolases"/>
    <property type="match status" value="1"/>
</dbReference>
<evidence type="ECO:0000313" key="7">
    <source>
        <dbReference type="EMBL" id="CAK8689583.1"/>
    </source>
</evidence>
<dbReference type="InterPro" id="IPR006553">
    <property type="entry name" value="Leu-rich_rpt_Cys-con_subtyp"/>
</dbReference>
<dbReference type="InterPro" id="IPR001611">
    <property type="entry name" value="Leu-rich_rpt"/>
</dbReference>
<dbReference type="InterPro" id="IPR032675">
    <property type="entry name" value="LRR_dom_sf"/>
</dbReference>
<evidence type="ECO:0000313" key="8">
    <source>
        <dbReference type="Proteomes" id="UP001642483"/>
    </source>
</evidence>
<name>A0ABP0GF56_CLALP</name>
<evidence type="ECO:0000259" key="6">
    <source>
        <dbReference type="PROSITE" id="PS50837"/>
    </source>
</evidence>